<keyword evidence="2" id="KW-1185">Reference proteome</keyword>
<feature type="non-terminal residue" evidence="1">
    <location>
        <position position="1"/>
    </location>
</feature>
<dbReference type="EMBL" id="CP097507">
    <property type="protein sequence ID" value="URE07415.1"/>
    <property type="molecule type" value="Genomic_DNA"/>
</dbReference>
<accession>A0A9E7K910</accession>
<name>A0A9E7K910_9LILI</name>
<evidence type="ECO:0000313" key="2">
    <source>
        <dbReference type="Proteomes" id="UP001055439"/>
    </source>
</evidence>
<organism evidence="1 2">
    <name type="scientific">Musa troglodytarum</name>
    <name type="common">fe'i banana</name>
    <dbReference type="NCBI Taxonomy" id="320322"/>
    <lineage>
        <taxon>Eukaryota</taxon>
        <taxon>Viridiplantae</taxon>
        <taxon>Streptophyta</taxon>
        <taxon>Embryophyta</taxon>
        <taxon>Tracheophyta</taxon>
        <taxon>Spermatophyta</taxon>
        <taxon>Magnoliopsida</taxon>
        <taxon>Liliopsida</taxon>
        <taxon>Zingiberales</taxon>
        <taxon>Musaceae</taxon>
        <taxon>Musa</taxon>
    </lineage>
</organism>
<protein>
    <submittedName>
        <fullName evidence="1">Uncharacterized protein</fullName>
    </submittedName>
</protein>
<dbReference type="Proteomes" id="UP001055439">
    <property type="component" value="Chromosome 5"/>
</dbReference>
<dbReference type="AlphaFoldDB" id="A0A9E7K910"/>
<gene>
    <name evidence="1" type="ORF">MUK42_01907</name>
</gene>
<evidence type="ECO:0000313" key="1">
    <source>
        <dbReference type="EMBL" id="URE07415.1"/>
    </source>
</evidence>
<reference evidence="1" key="1">
    <citation type="submission" date="2022-05" db="EMBL/GenBank/DDBJ databases">
        <title>The Musa troglodytarum L. genome provides insights into the mechanism of non-climacteric behaviour and enrichment of carotenoids.</title>
        <authorList>
            <person name="Wang J."/>
        </authorList>
    </citation>
    <scope>NUCLEOTIDE SEQUENCE</scope>
    <source>
        <tissue evidence="1">Leaf</tissue>
    </source>
</reference>
<proteinExistence type="predicted"/>
<sequence length="61" mass="6692">CGHTTPLSCFPCDGLQVLHVPLSGPDRVSETGISCDEWWSTSDVIERDSIILPVFEETTQS</sequence>